<dbReference type="Gene3D" id="3.40.50.720">
    <property type="entry name" value="NAD(P)-binding Rossmann-like Domain"/>
    <property type="match status" value="1"/>
</dbReference>
<evidence type="ECO:0008006" key="3">
    <source>
        <dbReference type="Google" id="ProtNLM"/>
    </source>
</evidence>
<evidence type="ECO:0000313" key="2">
    <source>
        <dbReference type="Proteomes" id="UP000694419"/>
    </source>
</evidence>
<organism evidence="1 2">
    <name type="scientific">Calidris pygmaea</name>
    <name type="common">Spoon-billed sandpiper</name>
    <dbReference type="NCBI Taxonomy" id="425635"/>
    <lineage>
        <taxon>Eukaryota</taxon>
        <taxon>Metazoa</taxon>
        <taxon>Chordata</taxon>
        <taxon>Craniata</taxon>
        <taxon>Vertebrata</taxon>
        <taxon>Euteleostomi</taxon>
        <taxon>Archelosauria</taxon>
        <taxon>Archosauria</taxon>
        <taxon>Dinosauria</taxon>
        <taxon>Saurischia</taxon>
        <taxon>Theropoda</taxon>
        <taxon>Coelurosauria</taxon>
        <taxon>Aves</taxon>
        <taxon>Neognathae</taxon>
        <taxon>Neoaves</taxon>
        <taxon>Charadriiformes</taxon>
        <taxon>Scolopacidae</taxon>
        <taxon>Calidris</taxon>
    </lineage>
</organism>
<reference evidence="1" key="2">
    <citation type="submission" date="2025-09" db="UniProtKB">
        <authorList>
            <consortium name="Ensembl"/>
        </authorList>
    </citation>
    <scope>IDENTIFICATION</scope>
</reference>
<dbReference type="InterPro" id="IPR036291">
    <property type="entry name" value="NAD(P)-bd_dom_sf"/>
</dbReference>
<accession>A0A8C3JZM4</accession>
<evidence type="ECO:0000313" key="1">
    <source>
        <dbReference type="Ensembl" id="ENSCPGP00000014665.1"/>
    </source>
</evidence>
<dbReference type="AlphaFoldDB" id="A0A8C3JZM4"/>
<dbReference type="PROSITE" id="PS51257">
    <property type="entry name" value="PROKAR_LIPOPROTEIN"/>
    <property type="match status" value="1"/>
</dbReference>
<sequence>MSTLKEKLITPVAAGAKVPNTKISIVGAGQVGMACAISVLAKVGLVCVDGVLVVLEDRGWSLFSSDSEP</sequence>
<protein>
    <recommendedName>
        <fullName evidence="3">Lactate/malate dehydrogenase N-terminal domain-containing protein</fullName>
    </recommendedName>
</protein>
<proteinExistence type="predicted"/>
<name>A0A8C3JZM4_9CHAR</name>
<dbReference type="SUPFAM" id="SSF51735">
    <property type="entry name" value="NAD(P)-binding Rossmann-fold domains"/>
    <property type="match status" value="1"/>
</dbReference>
<keyword evidence="2" id="KW-1185">Reference proteome</keyword>
<dbReference type="Ensembl" id="ENSCPGT00000016078.1">
    <property type="protein sequence ID" value="ENSCPGP00000014665.1"/>
    <property type="gene ID" value="ENSCPGG00000010370.1"/>
</dbReference>
<reference evidence="1" key="1">
    <citation type="submission" date="2025-08" db="UniProtKB">
        <authorList>
            <consortium name="Ensembl"/>
        </authorList>
    </citation>
    <scope>IDENTIFICATION</scope>
</reference>
<dbReference type="Proteomes" id="UP000694419">
    <property type="component" value="Unplaced"/>
</dbReference>